<dbReference type="PANTHER" id="PTHR19446">
    <property type="entry name" value="REVERSE TRANSCRIPTASES"/>
    <property type="match status" value="1"/>
</dbReference>
<dbReference type="SUPFAM" id="SSF56672">
    <property type="entry name" value="DNA/RNA polymerases"/>
    <property type="match status" value="1"/>
</dbReference>
<dbReference type="SUPFAM" id="SSF56219">
    <property type="entry name" value="DNase I-like"/>
    <property type="match status" value="1"/>
</dbReference>
<protein>
    <recommendedName>
        <fullName evidence="1">Reverse transcriptase domain-containing protein</fullName>
    </recommendedName>
</protein>
<organism evidence="2 3">
    <name type="scientific">Cyprinus carpio</name>
    <name type="common">Common carp</name>
    <dbReference type="NCBI Taxonomy" id="7962"/>
    <lineage>
        <taxon>Eukaryota</taxon>
        <taxon>Metazoa</taxon>
        <taxon>Chordata</taxon>
        <taxon>Craniata</taxon>
        <taxon>Vertebrata</taxon>
        <taxon>Euteleostomi</taxon>
        <taxon>Actinopterygii</taxon>
        <taxon>Neopterygii</taxon>
        <taxon>Teleostei</taxon>
        <taxon>Ostariophysi</taxon>
        <taxon>Cypriniformes</taxon>
        <taxon>Cyprinidae</taxon>
        <taxon>Cyprininae</taxon>
        <taxon>Cyprinus</taxon>
    </lineage>
</organism>
<dbReference type="AlphaFoldDB" id="A0A8C1VFG1"/>
<dbReference type="Pfam" id="PF00078">
    <property type="entry name" value="RVT_1"/>
    <property type="match status" value="1"/>
</dbReference>
<reference evidence="2" key="1">
    <citation type="submission" date="2025-08" db="UniProtKB">
        <authorList>
            <consortium name="Ensembl"/>
        </authorList>
    </citation>
    <scope>IDENTIFICATION</scope>
</reference>
<name>A0A8C1VFG1_CYPCA</name>
<evidence type="ECO:0000313" key="3">
    <source>
        <dbReference type="Proteomes" id="UP000694700"/>
    </source>
</evidence>
<evidence type="ECO:0000313" key="2">
    <source>
        <dbReference type="Ensembl" id="ENSCCRP00015051593.1"/>
    </source>
</evidence>
<dbReference type="InterPro" id="IPR036691">
    <property type="entry name" value="Endo/exonu/phosph_ase_sf"/>
</dbReference>
<proteinExistence type="predicted"/>
<sequence length="372" mass="42460">MCRNLNIHFVNGRTGKDTDGELTFLSTAGCSVIDYFIISSELFTHVKDFEIVYVDISDHFPLLYTMRLSSVELRTKMPKKSKRFVFLNEDEILDISITYNEIFKVIMSMSNGKAPGPNGIIIEIVKAASHMLCPIMLSLYNKILETGDFPEIWCEAVIFPLYKSGDKNDVGNYRGISLLNVLGKIFTQDGRLVSYVEVNNMFCEEQAGYRSGYNIFILLSYYIFIDFSKAFDSVQYNLLYFTLIKSGIGGKVFSVLRSMYSKLKSCVKGTDGLTEYFSCTIGVRQGCMVSPLLFNLFLNEYITMLKNNCKGIQIESMTEVQTLLYADDMANIADTIGGLQKQIKQLKMFCNLYGMRMFKSSSFNIRYFCDRR</sequence>
<dbReference type="Proteomes" id="UP000694700">
    <property type="component" value="Unplaced"/>
</dbReference>
<dbReference type="Ensembl" id="ENSCCRT00015053331.1">
    <property type="protein sequence ID" value="ENSCCRP00015051593.1"/>
    <property type="gene ID" value="ENSCCRG00015021340.1"/>
</dbReference>
<evidence type="ECO:0000259" key="1">
    <source>
        <dbReference type="PROSITE" id="PS50878"/>
    </source>
</evidence>
<dbReference type="InterPro" id="IPR000477">
    <property type="entry name" value="RT_dom"/>
</dbReference>
<dbReference type="PROSITE" id="PS50878">
    <property type="entry name" value="RT_POL"/>
    <property type="match status" value="1"/>
</dbReference>
<feature type="domain" description="Reverse transcriptase" evidence="1">
    <location>
        <begin position="142"/>
        <end position="372"/>
    </location>
</feature>
<dbReference type="CDD" id="cd01650">
    <property type="entry name" value="RT_nLTR_like"/>
    <property type="match status" value="1"/>
</dbReference>
<dbReference type="Gene3D" id="3.60.10.10">
    <property type="entry name" value="Endonuclease/exonuclease/phosphatase"/>
    <property type="match status" value="1"/>
</dbReference>
<dbReference type="InterPro" id="IPR043502">
    <property type="entry name" value="DNA/RNA_pol_sf"/>
</dbReference>
<accession>A0A8C1VFG1</accession>